<comment type="caution">
    <text evidence="3">The sequence shown here is derived from an EMBL/GenBank/DDBJ whole genome shotgun (WGS) entry which is preliminary data.</text>
</comment>
<name>A0A372DIW3_9GAMM</name>
<feature type="signal peptide" evidence="2">
    <location>
        <begin position="1"/>
        <end position="22"/>
    </location>
</feature>
<keyword evidence="2" id="KW-0732">Signal</keyword>
<sequence>MQLRALLLASCTAALVAAFAHASVPLPASAPQPAQAHAQRAPAAAPTAAPRAAVAPAPQAPPPVPLLWKVSGGAEGAGAGTGADVYLLGSFHLLKPTDYPLAAEVDAAFADAESLLFEMAPEELESPALALQMGQAALRVDGTRLDSQLPADTARKLQAWFAANADGLQATGLTPQALQMFEPWFVGLTVSIVAMTRAGLDPALGLDRHFADAARRAGKPTAGFETGAQQIAFLDGMDAAEQLQLLDEALGESEQGDRELQQLHAAWRAGDAATLWDGMATEMQRDYPDLYRHVNVERNDAWLPRIEQRLQAPGDDDTLVVVGALHLLGADGLVEKLRARGYRVERICAACETPH</sequence>
<evidence type="ECO:0000256" key="2">
    <source>
        <dbReference type="SAM" id="SignalP"/>
    </source>
</evidence>
<protein>
    <submittedName>
        <fullName evidence="3">TraB/GumN family protein</fullName>
    </submittedName>
</protein>
<evidence type="ECO:0000313" key="4">
    <source>
        <dbReference type="Proteomes" id="UP000262917"/>
    </source>
</evidence>
<evidence type="ECO:0000313" key="3">
    <source>
        <dbReference type="EMBL" id="RFP59528.1"/>
    </source>
</evidence>
<evidence type="ECO:0000256" key="1">
    <source>
        <dbReference type="SAM" id="MobiDB-lite"/>
    </source>
</evidence>
<dbReference type="AlphaFoldDB" id="A0A372DIW3"/>
<dbReference type="InterPro" id="IPR002816">
    <property type="entry name" value="TraB/PrgY/GumN_fam"/>
</dbReference>
<dbReference type="PANTHER" id="PTHR40590:SF1">
    <property type="entry name" value="CYTOPLASMIC PROTEIN"/>
    <property type="match status" value="1"/>
</dbReference>
<dbReference type="OrthoDB" id="357294at2"/>
<gene>
    <name evidence="3" type="ORF">D0Y53_10365</name>
</gene>
<dbReference type="PANTHER" id="PTHR40590">
    <property type="entry name" value="CYTOPLASMIC PROTEIN-RELATED"/>
    <property type="match status" value="1"/>
</dbReference>
<proteinExistence type="predicted"/>
<keyword evidence="4" id="KW-1185">Reference proteome</keyword>
<dbReference type="Pfam" id="PF01963">
    <property type="entry name" value="TraB_PrgY_gumN"/>
    <property type="match status" value="1"/>
</dbReference>
<accession>A0A372DIW3</accession>
<feature type="region of interest" description="Disordered" evidence="1">
    <location>
        <begin position="29"/>
        <end position="57"/>
    </location>
</feature>
<dbReference type="CDD" id="cd14789">
    <property type="entry name" value="Tiki"/>
    <property type="match status" value="1"/>
</dbReference>
<organism evidence="3 4">
    <name type="scientific">Cognatiluteimonas weifangensis</name>
    <dbReference type="NCBI Taxonomy" id="2303539"/>
    <lineage>
        <taxon>Bacteria</taxon>
        <taxon>Pseudomonadati</taxon>
        <taxon>Pseudomonadota</taxon>
        <taxon>Gammaproteobacteria</taxon>
        <taxon>Lysobacterales</taxon>
        <taxon>Lysobacteraceae</taxon>
        <taxon>Cognatiluteimonas</taxon>
    </lineage>
</organism>
<dbReference type="EMBL" id="QVPD01000011">
    <property type="protein sequence ID" value="RFP59528.1"/>
    <property type="molecule type" value="Genomic_DNA"/>
</dbReference>
<feature type="chain" id="PRO_5016827972" evidence="2">
    <location>
        <begin position="23"/>
        <end position="355"/>
    </location>
</feature>
<reference evidence="3 4" key="1">
    <citation type="submission" date="2018-08" db="EMBL/GenBank/DDBJ databases">
        <title>Lysobacter weifangensis sp. nov., a new member of the family 'Xanthomonadaceae', isolated from soil in a farmland.</title>
        <authorList>
            <person name="Zhao H."/>
        </authorList>
    </citation>
    <scope>NUCLEOTIDE SEQUENCE [LARGE SCALE GENOMIC DNA]</scope>
    <source>
        <strain evidence="3 4">WF-2</strain>
    </source>
</reference>
<dbReference type="InterPro" id="IPR047111">
    <property type="entry name" value="YbaP-like"/>
</dbReference>
<dbReference type="Proteomes" id="UP000262917">
    <property type="component" value="Unassembled WGS sequence"/>
</dbReference>